<keyword evidence="3" id="KW-1185">Reference proteome</keyword>
<proteinExistence type="inferred from homology"/>
<keyword evidence="1" id="KW-0547">Nucleotide-binding</keyword>
<keyword evidence="1" id="KW-0067">ATP-binding</keyword>
<organism evidence="2 3">
    <name type="scientific">Necator americanus</name>
    <name type="common">Human hookworm</name>
    <dbReference type="NCBI Taxonomy" id="51031"/>
    <lineage>
        <taxon>Eukaryota</taxon>
        <taxon>Metazoa</taxon>
        <taxon>Ecdysozoa</taxon>
        <taxon>Nematoda</taxon>
        <taxon>Chromadorea</taxon>
        <taxon>Rhabditida</taxon>
        <taxon>Rhabditina</taxon>
        <taxon>Rhabditomorpha</taxon>
        <taxon>Strongyloidea</taxon>
        <taxon>Ancylostomatidae</taxon>
        <taxon>Bunostominae</taxon>
        <taxon>Necator</taxon>
    </lineage>
</organism>
<dbReference type="PANTHER" id="PTHR15004">
    <property type="entry name" value="GLUTAMYL-TRNA(GLN) AMIDOTRANSFERASE SUBUNIT C, MITOCHONDRIAL"/>
    <property type="match status" value="1"/>
</dbReference>
<comment type="subcellular location">
    <subcellularLocation>
        <location evidence="1">Mitochondrion</location>
    </subcellularLocation>
</comment>
<sequence length="400" mass="45867">MKNLALRDSDMIFSYFDLYVFPISQNSSELAVVLQKRQLKILTYRAKKQIQMNISRRCLFKLGSCYITRCNKKVPYPGDLPIVPVKHDNSSVEEPRSEQVPTFSQELVSHLESLSLVRFDNEQAVVHLRSAVKSAMSLQEVETTDIDPMYTVWEDQQCPLREDEVEKPFSLSQVLSNANPVQDNYFTAPPGNVPLEEAAPLDHALISQWDRLGIEVAPVPKKQKRESDQENVFLTDFYIVTSKYYCERNTTTRLQKWMVSVAEDLSLYCSTVAKKKWMFRKYHFDQIHLQEAISITPKTPKYNEACDPLQDLYEVVRHIQECIARDCEDCQHPETQLMRNLRAFELARKKSVFICLSKGSFLKITTQEKGSPSSVVLGEGNEQVGGSLLNGDDDFDIQAC</sequence>
<dbReference type="InterPro" id="IPR003837">
    <property type="entry name" value="GatC"/>
</dbReference>
<name>A0ABR1D3P3_NECAM</name>
<dbReference type="EC" id="6.3.5.-" evidence="1"/>
<evidence type="ECO:0000313" key="3">
    <source>
        <dbReference type="Proteomes" id="UP001303046"/>
    </source>
</evidence>
<keyword evidence="1" id="KW-0648">Protein biosynthesis</keyword>
<protein>
    <recommendedName>
        <fullName evidence="1">Glutamyl-tRNA(Gln) amidotransferase subunit C, mitochondrial</fullName>
        <shortName evidence="1">Glu-AdT subunit C</shortName>
        <ecNumber evidence="1">6.3.5.-</ecNumber>
    </recommendedName>
</protein>
<dbReference type="PANTHER" id="PTHR15004:SF0">
    <property type="entry name" value="GLUTAMYL-TRNA(GLN) AMIDOTRANSFERASE SUBUNIT C, MITOCHONDRIAL"/>
    <property type="match status" value="1"/>
</dbReference>
<reference evidence="2 3" key="1">
    <citation type="submission" date="2023-08" db="EMBL/GenBank/DDBJ databases">
        <title>A Necator americanus chromosomal reference genome.</title>
        <authorList>
            <person name="Ilik V."/>
            <person name="Petrzelkova K.J."/>
            <person name="Pardy F."/>
            <person name="Fuh T."/>
            <person name="Niatou-Singa F.S."/>
            <person name="Gouil Q."/>
            <person name="Baker L."/>
            <person name="Ritchie M.E."/>
            <person name="Jex A.R."/>
            <person name="Gazzola D."/>
            <person name="Li H."/>
            <person name="Toshio Fujiwara R."/>
            <person name="Zhan B."/>
            <person name="Aroian R.V."/>
            <person name="Pafco B."/>
            <person name="Schwarz E.M."/>
        </authorList>
    </citation>
    <scope>NUCLEOTIDE SEQUENCE [LARGE SCALE GENOMIC DNA]</scope>
    <source>
        <strain evidence="2 3">Aroian</strain>
        <tissue evidence="2">Whole animal</tissue>
    </source>
</reference>
<dbReference type="InterPro" id="IPR036113">
    <property type="entry name" value="Asp/Glu-ADT_sf_sub_c"/>
</dbReference>
<dbReference type="EMBL" id="JAVFWL010000003">
    <property type="protein sequence ID" value="KAK6744837.1"/>
    <property type="molecule type" value="Genomic_DNA"/>
</dbReference>
<comment type="function">
    <text evidence="1">Allows the formation of correctly charged Gln-tRNA(Gln) through the transamidation of misacylated Glu-tRNA(Gln) in the mitochondria. The reaction takes place in the presence of glutamine and ATP through an activated gamma-phospho-Glu-tRNA(Gln).</text>
</comment>
<comment type="similarity">
    <text evidence="1">Belongs to the GatC family.</text>
</comment>
<dbReference type="HAMAP" id="MF_00122">
    <property type="entry name" value="GatC"/>
    <property type="match status" value="1"/>
</dbReference>
<evidence type="ECO:0000313" key="2">
    <source>
        <dbReference type="EMBL" id="KAK6744837.1"/>
    </source>
</evidence>
<accession>A0ABR1D3P3</accession>
<keyword evidence="1" id="KW-0496">Mitochondrion</keyword>
<dbReference type="NCBIfam" id="TIGR00135">
    <property type="entry name" value="gatC"/>
    <property type="match status" value="1"/>
</dbReference>
<keyword evidence="1" id="KW-0436">Ligase</keyword>
<dbReference type="Pfam" id="PF02686">
    <property type="entry name" value="GatC"/>
    <property type="match status" value="1"/>
</dbReference>
<evidence type="ECO:0000256" key="1">
    <source>
        <dbReference type="HAMAP-Rule" id="MF_03149"/>
    </source>
</evidence>
<gene>
    <name evidence="2" type="primary">Necator_chrIII.g12277</name>
    <name evidence="2" type="ORF">RB195_011511</name>
</gene>
<dbReference type="SUPFAM" id="SSF141000">
    <property type="entry name" value="Glu-tRNAGln amidotransferase C subunit"/>
    <property type="match status" value="1"/>
</dbReference>
<dbReference type="Proteomes" id="UP001303046">
    <property type="component" value="Unassembled WGS sequence"/>
</dbReference>
<comment type="catalytic activity">
    <reaction evidence="1">
        <text>L-glutamyl-tRNA(Gln) + L-glutamine + ATP + H2O = L-glutaminyl-tRNA(Gln) + L-glutamate + ADP + phosphate + H(+)</text>
        <dbReference type="Rhea" id="RHEA:17521"/>
        <dbReference type="Rhea" id="RHEA-COMP:9681"/>
        <dbReference type="Rhea" id="RHEA-COMP:9684"/>
        <dbReference type="ChEBI" id="CHEBI:15377"/>
        <dbReference type="ChEBI" id="CHEBI:15378"/>
        <dbReference type="ChEBI" id="CHEBI:29985"/>
        <dbReference type="ChEBI" id="CHEBI:30616"/>
        <dbReference type="ChEBI" id="CHEBI:43474"/>
        <dbReference type="ChEBI" id="CHEBI:58359"/>
        <dbReference type="ChEBI" id="CHEBI:78520"/>
        <dbReference type="ChEBI" id="CHEBI:78521"/>
        <dbReference type="ChEBI" id="CHEBI:456216"/>
    </reaction>
</comment>
<comment type="caution">
    <text evidence="2">The sequence shown here is derived from an EMBL/GenBank/DDBJ whole genome shotgun (WGS) entry which is preliminary data.</text>
</comment>
<comment type="subunit">
    <text evidence="1">Subunit of the heterotrimeric GatCAB amidotransferase (AdT) complex, composed of A, B and C subunits.</text>
</comment>